<proteinExistence type="inferred from homology"/>
<comment type="caution">
    <text evidence="8">The sequence shown here is derived from an EMBL/GenBank/DDBJ whole genome shotgun (WGS) entry which is preliminary data.</text>
</comment>
<evidence type="ECO:0000259" key="7">
    <source>
        <dbReference type="Pfam" id="PF05598"/>
    </source>
</evidence>
<dbReference type="InterPro" id="IPR047959">
    <property type="entry name" value="Transpos_IS5"/>
</dbReference>
<dbReference type="InterPro" id="IPR008490">
    <property type="entry name" value="Transposase_InsH_N"/>
</dbReference>
<dbReference type="Pfam" id="PF05598">
    <property type="entry name" value="DUF772"/>
    <property type="match status" value="1"/>
</dbReference>
<gene>
    <name evidence="8" type="ORF">C9386_09965</name>
</gene>
<dbReference type="PANTHER" id="PTHR35604">
    <property type="entry name" value="TRANSPOSASE INSH FOR INSERTION SEQUENCE ELEMENT IS5A-RELATED"/>
    <property type="match status" value="1"/>
</dbReference>
<dbReference type="InterPro" id="IPR002559">
    <property type="entry name" value="Transposase_11"/>
</dbReference>
<organism evidence="8 9">
    <name type="scientific">Xanthomonas vasicola pv. vasculorum</name>
    <dbReference type="NCBI Taxonomy" id="325776"/>
    <lineage>
        <taxon>Bacteria</taxon>
        <taxon>Pseudomonadati</taxon>
        <taxon>Pseudomonadota</taxon>
        <taxon>Gammaproteobacteria</taxon>
        <taxon>Lysobacterales</taxon>
        <taxon>Lysobacteraceae</taxon>
        <taxon>Xanthomonas</taxon>
    </lineage>
</organism>
<dbReference type="GO" id="GO:0003677">
    <property type="term" value="F:DNA binding"/>
    <property type="evidence" value="ECO:0007669"/>
    <property type="project" value="UniProtKB-KW"/>
</dbReference>
<feature type="domain" description="Transposase IS4-like" evidence="6">
    <location>
        <begin position="135"/>
        <end position="310"/>
    </location>
</feature>
<evidence type="ECO:0000313" key="8">
    <source>
        <dbReference type="EMBL" id="RNL02667.1"/>
    </source>
</evidence>
<accession>A0AAE8F7D4</accession>
<name>A0AAE8F7D4_XANVA</name>
<comment type="function">
    <text evidence="1">Involved in the transposition of the insertion sequence IS5.</text>
</comment>
<dbReference type="NCBIfam" id="NF033581">
    <property type="entry name" value="transpos_IS5_4"/>
    <property type="match status" value="1"/>
</dbReference>
<dbReference type="RefSeq" id="WP_087910750.1">
    <property type="nucleotide sequence ID" value="NZ_CP025272.1"/>
</dbReference>
<reference evidence="8 9" key="1">
    <citation type="submission" date="2018-03" db="EMBL/GenBank/DDBJ databases">
        <authorList>
            <person name="Wu G."/>
        </authorList>
    </citation>
    <scope>NUCLEOTIDE SEQUENCE [LARGE SCALE GENOMIC DNA]</scope>
    <source>
        <strain evidence="8 9">SAM-118</strain>
    </source>
</reference>
<dbReference type="GO" id="GO:0004803">
    <property type="term" value="F:transposase activity"/>
    <property type="evidence" value="ECO:0007669"/>
    <property type="project" value="InterPro"/>
</dbReference>
<keyword evidence="3" id="KW-0815">Transposition</keyword>
<evidence type="ECO:0000256" key="1">
    <source>
        <dbReference type="ARBA" id="ARBA00003544"/>
    </source>
</evidence>
<dbReference type="Proteomes" id="UP000284283">
    <property type="component" value="Unassembled WGS sequence"/>
</dbReference>
<keyword evidence="4" id="KW-0238">DNA-binding</keyword>
<dbReference type="GO" id="GO:0006313">
    <property type="term" value="P:DNA transposition"/>
    <property type="evidence" value="ECO:0007669"/>
    <property type="project" value="InterPro"/>
</dbReference>
<evidence type="ECO:0000259" key="6">
    <source>
        <dbReference type="Pfam" id="PF01609"/>
    </source>
</evidence>
<dbReference type="EMBL" id="PYTT01000090">
    <property type="protein sequence ID" value="RNL02667.1"/>
    <property type="molecule type" value="Genomic_DNA"/>
</dbReference>
<dbReference type="KEGG" id="xva:C7V42_03865"/>
<dbReference type="PANTHER" id="PTHR35604:SF2">
    <property type="entry name" value="TRANSPOSASE INSH FOR INSERTION SEQUENCE ELEMENT IS5A-RELATED"/>
    <property type="match status" value="1"/>
</dbReference>
<keyword evidence="5" id="KW-0233">DNA recombination</keyword>
<evidence type="ECO:0000256" key="5">
    <source>
        <dbReference type="ARBA" id="ARBA00023172"/>
    </source>
</evidence>
<evidence type="ECO:0000256" key="3">
    <source>
        <dbReference type="ARBA" id="ARBA00022578"/>
    </source>
</evidence>
<dbReference type="AlphaFoldDB" id="A0AAE8F7D4"/>
<feature type="domain" description="Transposase InsH N-terminal" evidence="7">
    <location>
        <begin position="19"/>
        <end position="109"/>
    </location>
</feature>
<protein>
    <submittedName>
        <fullName evidence="8">IS5 family transposase</fullName>
    </submittedName>
</protein>
<evidence type="ECO:0000256" key="4">
    <source>
        <dbReference type="ARBA" id="ARBA00023125"/>
    </source>
</evidence>
<evidence type="ECO:0000256" key="2">
    <source>
        <dbReference type="ARBA" id="ARBA00010075"/>
    </source>
</evidence>
<comment type="similarity">
    <text evidence="2">Belongs to the transposase 11 family.</text>
</comment>
<sequence>MQLTFGDAEGLGKRKQTRREIFLGEMVQVVPWQQLLGLIPPHYPVSGRPGRQPYALATMLRIHLLQQWYALSDPAMEEALHEIPTLRRFAQLCGLDDIPDATTILNFRRLLETHGLAARMLEAVNAHLARTGQSLRSGTIVNATLIAAPSSTKNADHARDPERHQTSKGNQWSFGMKAHIGVDEFSGLVHHVRCTAANVADVTVMHTLLHGKEDSVFGDSGYTGAEKRDDLQDCEAAFFIAARPSTIQALGNKRERAREQRWEHFKAIVRAKVEHPFRVIKRQFGYTTVRYRGLAKNTTHVLTLLALSNLWMKRKQLLPAMGSVRL</sequence>
<dbReference type="Pfam" id="PF01609">
    <property type="entry name" value="DDE_Tnp_1"/>
    <property type="match status" value="1"/>
</dbReference>
<evidence type="ECO:0000313" key="9">
    <source>
        <dbReference type="Proteomes" id="UP000284283"/>
    </source>
</evidence>